<reference evidence="2" key="1">
    <citation type="submission" date="2020-02" db="EMBL/GenBank/DDBJ databases">
        <title>Novel Insights Into The Classification of Staphylococcal Beta-Lactamases In Relation To The Cefazolin Inoculum Effect.</title>
        <authorList>
            <person name="Carvajal L.P."/>
            <person name="Rincon S."/>
            <person name="Echeverri A."/>
            <person name="Porras J."/>
            <person name="Rios R."/>
            <person name="Ordonez K."/>
            <person name="Seas C."/>
            <person name="Gomez-Villegas S."/>
            <person name="Diaz L."/>
            <person name="Arias C.A."/>
            <person name="Reyes J."/>
        </authorList>
    </citation>
    <scope>NUCLEOTIDE SEQUENCE</scope>
    <source>
        <strain evidence="2">UG241</strain>
    </source>
</reference>
<evidence type="ECO:0000313" key="2">
    <source>
        <dbReference type="EMBL" id="NGG26888.1"/>
    </source>
</evidence>
<keyword evidence="2" id="KW-0378">Hydrolase</keyword>
<accession>A0A6G4N8D7</accession>
<sequence length="81" mass="9716">MLLCQHLSVKPDTLKFMLKVFLDLKFVTQEDGLIRINQQPDKRSIDSSKVYQLRQQRMDVEKQLLYQDFSEIKNWIKSQLS</sequence>
<organism evidence="2">
    <name type="scientific">Staphylococcus aureus</name>
    <dbReference type="NCBI Taxonomy" id="1280"/>
    <lineage>
        <taxon>Bacteria</taxon>
        <taxon>Bacillati</taxon>
        <taxon>Bacillota</taxon>
        <taxon>Bacilli</taxon>
        <taxon>Bacillales</taxon>
        <taxon>Staphylococcaceae</taxon>
        <taxon>Staphylococcus</taxon>
    </lineage>
</organism>
<keyword evidence="2" id="KW-0540">Nuclease</keyword>
<dbReference type="Pfam" id="PF10141">
    <property type="entry name" value="ssDNA-exonuc_C"/>
    <property type="match status" value="1"/>
</dbReference>
<dbReference type="InterPro" id="IPR018779">
    <property type="entry name" value="RecJ_C"/>
</dbReference>
<dbReference type="AlphaFoldDB" id="A0A6G4N8D7"/>
<dbReference type="EMBL" id="JAAJBW010000639">
    <property type="protein sequence ID" value="NGG26888.1"/>
    <property type="molecule type" value="Genomic_DNA"/>
</dbReference>
<protein>
    <submittedName>
        <fullName evidence="2">Single-stranded-DNA-specific exonuclease RecJ</fullName>
    </submittedName>
</protein>
<evidence type="ECO:0000259" key="1">
    <source>
        <dbReference type="Pfam" id="PF10141"/>
    </source>
</evidence>
<gene>
    <name evidence="2" type="ORF">G0Y31_13080</name>
</gene>
<dbReference type="RefSeq" id="WP_031835878.1">
    <property type="nucleotide sequence ID" value="NZ_JAMJID010000069.1"/>
</dbReference>
<feature type="domain" description="Single-stranded-DNA-specific exonuclease RecJ C-terminal" evidence="1">
    <location>
        <begin position="2"/>
        <end position="76"/>
    </location>
</feature>
<keyword evidence="2" id="KW-0269">Exonuclease</keyword>
<feature type="non-terminal residue" evidence="2">
    <location>
        <position position="1"/>
    </location>
</feature>
<proteinExistence type="predicted"/>
<comment type="caution">
    <text evidence="2">The sequence shown here is derived from an EMBL/GenBank/DDBJ whole genome shotgun (WGS) entry which is preliminary data.</text>
</comment>
<name>A0A6G4N8D7_STAAU</name>
<dbReference type="GO" id="GO:0004527">
    <property type="term" value="F:exonuclease activity"/>
    <property type="evidence" value="ECO:0007669"/>
    <property type="project" value="UniProtKB-KW"/>
</dbReference>